<reference evidence="8" key="3">
    <citation type="submission" date="2018-08" db="UniProtKB">
        <authorList>
            <consortium name="EnsemblPlants"/>
        </authorList>
    </citation>
    <scope>IDENTIFICATION</scope>
    <source>
        <strain evidence="8">cv. Bd21</strain>
    </source>
</reference>
<evidence type="ECO:0000313" key="8">
    <source>
        <dbReference type="EnsemblPlants" id="PNT69665"/>
    </source>
</evidence>
<comment type="similarity">
    <text evidence="5">Belongs to the TRAFAC class myosin-kinesin ATPase superfamily. Kinesin family.</text>
</comment>
<dbReference type="PANTHER" id="PTHR47972">
    <property type="entry name" value="KINESIN-LIKE PROTEIN KLP-3"/>
    <property type="match status" value="1"/>
</dbReference>
<dbReference type="InterPro" id="IPR027417">
    <property type="entry name" value="P-loop_NTPase"/>
</dbReference>
<feature type="domain" description="Kinesin motor" evidence="6">
    <location>
        <begin position="1"/>
        <end position="103"/>
    </location>
</feature>
<evidence type="ECO:0000256" key="5">
    <source>
        <dbReference type="PROSITE-ProRule" id="PRU00283"/>
    </source>
</evidence>
<reference evidence="7 8" key="1">
    <citation type="journal article" date="2010" name="Nature">
        <title>Genome sequencing and analysis of the model grass Brachypodium distachyon.</title>
        <authorList>
            <consortium name="International Brachypodium Initiative"/>
        </authorList>
    </citation>
    <scope>NUCLEOTIDE SEQUENCE [LARGE SCALE GENOMIC DNA]</scope>
    <source>
        <strain evidence="7 8">Bd21</strain>
    </source>
</reference>
<dbReference type="InParanoid" id="A0A2K2D5V8"/>
<evidence type="ECO:0000313" key="7">
    <source>
        <dbReference type="EMBL" id="PNT69665.1"/>
    </source>
</evidence>
<dbReference type="Proteomes" id="UP000008810">
    <property type="component" value="Chromosome 3"/>
</dbReference>
<dbReference type="EnsemblPlants" id="PNT69665">
    <property type="protein sequence ID" value="PNT69665"/>
    <property type="gene ID" value="BRADI_3g59765v3"/>
</dbReference>
<evidence type="ECO:0000256" key="3">
    <source>
        <dbReference type="ARBA" id="ARBA00022840"/>
    </source>
</evidence>
<organism evidence="7">
    <name type="scientific">Brachypodium distachyon</name>
    <name type="common">Purple false brome</name>
    <name type="synonym">Trachynia distachya</name>
    <dbReference type="NCBI Taxonomy" id="15368"/>
    <lineage>
        <taxon>Eukaryota</taxon>
        <taxon>Viridiplantae</taxon>
        <taxon>Streptophyta</taxon>
        <taxon>Embryophyta</taxon>
        <taxon>Tracheophyta</taxon>
        <taxon>Spermatophyta</taxon>
        <taxon>Magnoliopsida</taxon>
        <taxon>Liliopsida</taxon>
        <taxon>Poales</taxon>
        <taxon>Poaceae</taxon>
        <taxon>BOP clade</taxon>
        <taxon>Pooideae</taxon>
        <taxon>Stipodae</taxon>
        <taxon>Brachypodieae</taxon>
        <taxon>Brachypodium</taxon>
    </lineage>
</organism>
<dbReference type="InterPro" id="IPR001752">
    <property type="entry name" value="Kinesin_motor_dom"/>
</dbReference>
<protein>
    <recommendedName>
        <fullName evidence="6">Kinesin motor domain-containing protein</fullName>
    </recommendedName>
</protein>
<dbReference type="GO" id="GO:0003777">
    <property type="term" value="F:microtubule motor activity"/>
    <property type="evidence" value="ECO:0007669"/>
    <property type="project" value="InterPro"/>
</dbReference>
<dbReference type="PROSITE" id="PS50067">
    <property type="entry name" value="KINESIN_MOTOR_2"/>
    <property type="match status" value="1"/>
</dbReference>
<keyword evidence="9" id="KW-1185">Reference proteome</keyword>
<evidence type="ECO:0000259" key="6">
    <source>
        <dbReference type="PROSITE" id="PS50067"/>
    </source>
</evidence>
<dbReference type="Gene3D" id="3.40.850.10">
    <property type="entry name" value="Kinesin motor domain"/>
    <property type="match status" value="1"/>
</dbReference>
<dbReference type="AlphaFoldDB" id="A0A2K2D5V8"/>
<gene>
    <name evidence="7" type="ORF">BRADI_3g59765v3</name>
</gene>
<dbReference type="SUPFAM" id="SSF52540">
    <property type="entry name" value="P-loop containing nucleoside triphosphate hydrolases"/>
    <property type="match status" value="1"/>
</dbReference>
<evidence type="ECO:0000256" key="4">
    <source>
        <dbReference type="ARBA" id="ARBA00023175"/>
    </source>
</evidence>
<dbReference type="GO" id="GO:0005874">
    <property type="term" value="C:microtubule"/>
    <property type="evidence" value="ECO:0007669"/>
    <property type="project" value="UniProtKB-KW"/>
</dbReference>
<dbReference type="PANTHER" id="PTHR47972:SF45">
    <property type="entry name" value="PROTEIN CLARET SEGREGATIONAL"/>
    <property type="match status" value="1"/>
</dbReference>
<dbReference type="PRINTS" id="PR00380">
    <property type="entry name" value="KINESINHEAVY"/>
</dbReference>
<dbReference type="OrthoDB" id="3176171at2759"/>
<keyword evidence="2" id="KW-0547">Nucleotide-binding</keyword>
<keyword evidence="1" id="KW-0493">Microtubule</keyword>
<comment type="caution">
    <text evidence="5">Lacks conserved residue(s) required for the propagation of feature annotation.</text>
</comment>
<dbReference type="InterPro" id="IPR027640">
    <property type="entry name" value="Kinesin-like_fam"/>
</dbReference>
<dbReference type="STRING" id="15368.A0A2K2D5V8"/>
<dbReference type="GO" id="GO:0005524">
    <property type="term" value="F:ATP binding"/>
    <property type="evidence" value="ECO:0007669"/>
    <property type="project" value="UniProtKB-KW"/>
</dbReference>
<feature type="non-terminal residue" evidence="7">
    <location>
        <position position="1"/>
    </location>
</feature>
<proteinExistence type="inferred from homology"/>
<dbReference type="GO" id="GO:0007018">
    <property type="term" value="P:microtubule-based movement"/>
    <property type="evidence" value="ECO:0007669"/>
    <property type="project" value="InterPro"/>
</dbReference>
<sequence length="121" mass="13494">LLGQKVEGVLQMINLAGSETASKIDEIPDKRRNETKLVSSRQSFEPIGGDDFLTYRRSKLTHLLQNFFVGDCKILMFVNISSKPSSIGATLSSLNFPAKVHNCKIKGHVENHATNTMSWMK</sequence>
<keyword evidence="3" id="KW-0067">ATP-binding</keyword>
<dbReference type="GO" id="GO:0008017">
    <property type="term" value="F:microtubule binding"/>
    <property type="evidence" value="ECO:0007669"/>
    <property type="project" value="InterPro"/>
</dbReference>
<keyword evidence="4" id="KW-0505">Motor protein</keyword>
<evidence type="ECO:0000256" key="1">
    <source>
        <dbReference type="ARBA" id="ARBA00022701"/>
    </source>
</evidence>
<dbReference type="Pfam" id="PF00225">
    <property type="entry name" value="Kinesin"/>
    <property type="match status" value="1"/>
</dbReference>
<dbReference type="EMBL" id="CM000882">
    <property type="protein sequence ID" value="PNT69665.1"/>
    <property type="molecule type" value="Genomic_DNA"/>
</dbReference>
<evidence type="ECO:0000313" key="9">
    <source>
        <dbReference type="Proteomes" id="UP000008810"/>
    </source>
</evidence>
<accession>A0A2K2D5V8</accession>
<dbReference type="InterPro" id="IPR036961">
    <property type="entry name" value="Kinesin_motor_dom_sf"/>
</dbReference>
<dbReference type="Gramene" id="PNT69665">
    <property type="protein sequence ID" value="PNT69665"/>
    <property type="gene ID" value="BRADI_3g59765v3"/>
</dbReference>
<evidence type="ECO:0000256" key="2">
    <source>
        <dbReference type="ARBA" id="ARBA00022741"/>
    </source>
</evidence>
<reference evidence="7" key="2">
    <citation type="submission" date="2017-06" db="EMBL/GenBank/DDBJ databases">
        <title>WGS assembly of Brachypodium distachyon.</title>
        <authorList>
            <consortium name="The International Brachypodium Initiative"/>
            <person name="Lucas S."/>
            <person name="Harmon-Smith M."/>
            <person name="Lail K."/>
            <person name="Tice H."/>
            <person name="Grimwood J."/>
            <person name="Bruce D."/>
            <person name="Barry K."/>
            <person name="Shu S."/>
            <person name="Lindquist E."/>
            <person name="Wang M."/>
            <person name="Pitluck S."/>
            <person name="Vogel J.P."/>
            <person name="Garvin D.F."/>
            <person name="Mockler T.C."/>
            <person name="Schmutz J."/>
            <person name="Rokhsar D."/>
            <person name="Bevan M.W."/>
        </authorList>
    </citation>
    <scope>NUCLEOTIDE SEQUENCE</scope>
    <source>
        <strain evidence="7">Bd21</strain>
    </source>
</reference>
<name>A0A2K2D5V8_BRADI</name>